<accession>E5Y8T9</accession>
<comment type="caution">
    <text evidence="1">The sequence shown here is derived from an EMBL/GenBank/DDBJ whole genome shotgun (WGS) entry which is preliminary data.</text>
</comment>
<protein>
    <submittedName>
        <fullName evidence="1">Uncharacterized protein</fullName>
    </submittedName>
</protein>
<organism evidence="1 2">
    <name type="scientific">Bilophila wadsworthia (strain 3_1_6)</name>
    <dbReference type="NCBI Taxonomy" id="563192"/>
    <lineage>
        <taxon>Bacteria</taxon>
        <taxon>Pseudomonadati</taxon>
        <taxon>Thermodesulfobacteriota</taxon>
        <taxon>Desulfovibrionia</taxon>
        <taxon>Desulfovibrionales</taxon>
        <taxon>Desulfovibrionaceae</taxon>
        <taxon>Bilophila</taxon>
    </lineage>
</organism>
<evidence type="ECO:0000313" key="2">
    <source>
        <dbReference type="Proteomes" id="UP000006034"/>
    </source>
</evidence>
<dbReference type="STRING" id="563192.HMPREF0179_02597"/>
<sequence>MDVQTSLNRIEELFRIMYLGLWVLWAETRWIAGPDIGYQRRLTLMRRRQGAIQDELSRMATLADPRREQLAGDLALLEGDIVRLEKDREAHRAGHLAPLRARFGWLL</sequence>
<dbReference type="HOGENOM" id="CLU_2204909_0_0_7"/>
<name>E5Y8T9_BILW3</name>
<dbReference type="RefSeq" id="WP_005028523.1">
    <property type="nucleotide sequence ID" value="NZ_KE150238.1"/>
</dbReference>
<gene>
    <name evidence="1" type="ORF">HMPREF0179_02597</name>
</gene>
<reference evidence="1 2" key="2">
    <citation type="submission" date="2013-04" db="EMBL/GenBank/DDBJ databases">
        <title>The Genome Sequence of Bilophila wadsworthia 3_1_6.</title>
        <authorList>
            <consortium name="The Broad Institute Genomics Platform"/>
            <person name="Earl A."/>
            <person name="Ward D."/>
            <person name="Feldgarden M."/>
            <person name="Gevers D."/>
            <person name="Sibley C."/>
            <person name="Strauss J."/>
            <person name="Allen-Vercoe E."/>
            <person name="Walker B."/>
            <person name="Young S."/>
            <person name="Zeng Q."/>
            <person name="Gargeya S."/>
            <person name="Fitzgerald M."/>
            <person name="Haas B."/>
            <person name="Abouelleil A."/>
            <person name="Allen A.W."/>
            <person name="Alvarado L."/>
            <person name="Arachchi H.M."/>
            <person name="Berlin A.M."/>
            <person name="Chapman S.B."/>
            <person name="Gainer-Dewar J."/>
            <person name="Goldberg J."/>
            <person name="Griggs A."/>
            <person name="Gujja S."/>
            <person name="Hansen M."/>
            <person name="Howarth C."/>
            <person name="Imamovic A."/>
            <person name="Ireland A."/>
            <person name="Larimer J."/>
            <person name="McCowan C."/>
            <person name="Murphy C."/>
            <person name="Pearson M."/>
            <person name="Poon T.W."/>
            <person name="Priest M."/>
            <person name="Roberts A."/>
            <person name="Saif S."/>
            <person name="Shea T."/>
            <person name="Sisk P."/>
            <person name="Sykes S."/>
            <person name="Wortman J."/>
            <person name="Nusbaum C."/>
            <person name="Birren B."/>
        </authorList>
    </citation>
    <scope>NUCLEOTIDE SEQUENCE [LARGE SCALE GENOMIC DNA]</scope>
    <source>
        <strain evidence="1 2">3_1_6</strain>
    </source>
</reference>
<dbReference type="AlphaFoldDB" id="E5Y8T9"/>
<proteinExistence type="predicted"/>
<dbReference type="OrthoDB" id="10010540at2"/>
<reference evidence="1 2" key="1">
    <citation type="submission" date="2010-10" db="EMBL/GenBank/DDBJ databases">
        <authorList>
            <consortium name="The Broad Institute Genome Sequencing Platform"/>
            <person name="Ward D."/>
            <person name="Earl A."/>
            <person name="Feldgarden M."/>
            <person name="Young S.K."/>
            <person name="Gargeya S."/>
            <person name="Zeng Q."/>
            <person name="Alvarado L."/>
            <person name="Berlin A."/>
            <person name="Bochicchio J."/>
            <person name="Chapman S.B."/>
            <person name="Chen Z."/>
            <person name="Freedman E."/>
            <person name="Gellesch M."/>
            <person name="Goldberg J."/>
            <person name="Griggs A."/>
            <person name="Gujja S."/>
            <person name="Heilman E."/>
            <person name="Heiman D."/>
            <person name="Howarth C."/>
            <person name="Mehta T."/>
            <person name="Neiman D."/>
            <person name="Pearson M."/>
            <person name="Roberts A."/>
            <person name="Saif S."/>
            <person name="Shea T."/>
            <person name="Shenoy N."/>
            <person name="Sisk P."/>
            <person name="Stolte C."/>
            <person name="Sykes S."/>
            <person name="White J."/>
            <person name="Yandava C."/>
            <person name="Allen-Vercoe E."/>
            <person name="Sibley C."/>
            <person name="Ambrose C.E."/>
            <person name="Strauss J."/>
            <person name="Daigneault M."/>
            <person name="Haas B."/>
            <person name="Nusbaum C."/>
            <person name="Birren B."/>
        </authorList>
    </citation>
    <scope>NUCLEOTIDE SEQUENCE [LARGE SCALE GENOMIC DNA]</scope>
    <source>
        <strain evidence="1 2">3_1_6</strain>
    </source>
</reference>
<dbReference type="Proteomes" id="UP000006034">
    <property type="component" value="Unassembled WGS sequence"/>
</dbReference>
<evidence type="ECO:0000313" key="1">
    <source>
        <dbReference type="EMBL" id="EFV43581.1"/>
    </source>
</evidence>
<dbReference type="eggNOG" id="ENOG5032FC4">
    <property type="taxonomic scope" value="Bacteria"/>
</dbReference>
<dbReference type="GeneID" id="78085726"/>
<keyword evidence="2" id="KW-1185">Reference proteome</keyword>
<dbReference type="EMBL" id="ADCP02000001">
    <property type="protein sequence ID" value="EFV43581.1"/>
    <property type="molecule type" value="Genomic_DNA"/>
</dbReference>